<dbReference type="RefSeq" id="WP_201277339.1">
    <property type="nucleotide sequence ID" value="NZ_JTHE03000037.1"/>
</dbReference>
<name>A0ABD4T1C3_9CYAN</name>
<keyword evidence="3" id="KW-1185">Reference proteome</keyword>
<gene>
    <name evidence="2" type="ORF">QQ91_0005505</name>
</gene>
<reference evidence="2 3" key="1">
    <citation type="journal article" date="2015" name="Genome Announc.">
        <title>Draft Genome Sequence of Filamentous Marine Cyanobacterium Lyngbya confervoides Strain BDU141951.</title>
        <authorList>
            <person name="Chandrababunaidu M.M."/>
            <person name="Sen D."/>
            <person name="Tripathy S."/>
        </authorList>
    </citation>
    <scope>NUCLEOTIDE SEQUENCE [LARGE SCALE GENOMIC DNA]</scope>
    <source>
        <strain evidence="2 3">BDU141951</strain>
    </source>
</reference>
<organism evidence="2 3">
    <name type="scientific">Lyngbya confervoides BDU141951</name>
    <dbReference type="NCBI Taxonomy" id="1574623"/>
    <lineage>
        <taxon>Bacteria</taxon>
        <taxon>Bacillati</taxon>
        <taxon>Cyanobacteriota</taxon>
        <taxon>Cyanophyceae</taxon>
        <taxon>Oscillatoriophycideae</taxon>
        <taxon>Oscillatoriales</taxon>
        <taxon>Microcoleaceae</taxon>
        <taxon>Lyngbya</taxon>
    </lineage>
</organism>
<dbReference type="AlphaFoldDB" id="A0ABD4T1C3"/>
<sequence length="217" mass="24111">MRHPFSLFLIALISAVNVVVGAIIFSEMPATSAQAPSPEQRALQVYEQIPQLPRVNQYQHRESREVAQDNTLVSRFIRYHLYNKGRSPNYRLDWKITLADYLGANDYMDQANYPGAAYLKPNPMEADLAAIRNLSRSDRDQLVQTLVNVFAPPTSPDRSPSLVPPTPQTREGSDLPVYGQEVPPLRQAGSASGLFKAPTAPADPADLPQGDARFLWP</sequence>
<dbReference type="EMBL" id="JTHE03000037">
    <property type="protein sequence ID" value="MCM1982283.1"/>
    <property type="molecule type" value="Genomic_DNA"/>
</dbReference>
<evidence type="ECO:0000313" key="3">
    <source>
        <dbReference type="Proteomes" id="UP000031561"/>
    </source>
</evidence>
<dbReference type="Proteomes" id="UP000031561">
    <property type="component" value="Unassembled WGS sequence"/>
</dbReference>
<feature type="compositionally biased region" description="Low complexity" evidence="1">
    <location>
        <begin position="197"/>
        <end position="208"/>
    </location>
</feature>
<accession>A0ABD4T1C3</accession>
<protein>
    <submittedName>
        <fullName evidence="2">Uncharacterized protein</fullName>
    </submittedName>
</protein>
<evidence type="ECO:0000313" key="2">
    <source>
        <dbReference type="EMBL" id="MCM1982283.1"/>
    </source>
</evidence>
<feature type="region of interest" description="Disordered" evidence="1">
    <location>
        <begin position="150"/>
        <end position="217"/>
    </location>
</feature>
<proteinExistence type="predicted"/>
<comment type="caution">
    <text evidence="2">The sequence shown here is derived from an EMBL/GenBank/DDBJ whole genome shotgun (WGS) entry which is preliminary data.</text>
</comment>
<evidence type="ECO:0000256" key="1">
    <source>
        <dbReference type="SAM" id="MobiDB-lite"/>
    </source>
</evidence>